<keyword evidence="2" id="KW-1185">Reference proteome</keyword>
<proteinExistence type="predicted"/>
<dbReference type="AlphaFoldDB" id="A0A8X6WYQ0"/>
<gene>
    <name evidence="1" type="ORF">TNIN_411461</name>
</gene>
<comment type="caution">
    <text evidence="1">The sequence shown here is derived from an EMBL/GenBank/DDBJ whole genome shotgun (WGS) entry which is preliminary data.</text>
</comment>
<dbReference type="EMBL" id="BMAV01003349">
    <property type="protein sequence ID" value="GFY42854.1"/>
    <property type="molecule type" value="Genomic_DNA"/>
</dbReference>
<dbReference type="Proteomes" id="UP000886998">
    <property type="component" value="Unassembled WGS sequence"/>
</dbReference>
<evidence type="ECO:0000313" key="2">
    <source>
        <dbReference type="Proteomes" id="UP000886998"/>
    </source>
</evidence>
<reference evidence="1" key="1">
    <citation type="submission" date="2020-08" db="EMBL/GenBank/DDBJ databases">
        <title>Multicomponent nature underlies the extraordinary mechanical properties of spider dragline silk.</title>
        <authorList>
            <person name="Kono N."/>
            <person name="Nakamura H."/>
            <person name="Mori M."/>
            <person name="Yoshida Y."/>
            <person name="Ohtoshi R."/>
            <person name="Malay A.D."/>
            <person name="Moran D.A.P."/>
            <person name="Tomita M."/>
            <person name="Numata K."/>
            <person name="Arakawa K."/>
        </authorList>
    </citation>
    <scope>NUCLEOTIDE SEQUENCE</scope>
</reference>
<sequence length="107" mass="12005">MQRLSPGKGKSLYPSYAALIMVLTRISQPVLECVIKSKNAVEGSVFVREDLESTEKKGPIAISVMAKKNILILVEIYQFSDRNFSVINIDRMGKPVMMNRTIPSKVF</sequence>
<evidence type="ECO:0000313" key="1">
    <source>
        <dbReference type="EMBL" id="GFY42854.1"/>
    </source>
</evidence>
<name>A0A8X6WYQ0_9ARAC</name>
<protein>
    <submittedName>
        <fullName evidence="1">Uncharacterized protein</fullName>
    </submittedName>
</protein>
<organism evidence="1 2">
    <name type="scientific">Trichonephila inaurata madagascariensis</name>
    <dbReference type="NCBI Taxonomy" id="2747483"/>
    <lineage>
        <taxon>Eukaryota</taxon>
        <taxon>Metazoa</taxon>
        <taxon>Ecdysozoa</taxon>
        <taxon>Arthropoda</taxon>
        <taxon>Chelicerata</taxon>
        <taxon>Arachnida</taxon>
        <taxon>Araneae</taxon>
        <taxon>Araneomorphae</taxon>
        <taxon>Entelegynae</taxon>
        <taxon>Araneoidea</taxon>
        <taxon>Nephilidae</taxon>
        <taxon>Trichonephila</taxon>
        <taxon>Trichonephila inaurata</taxon>
    </lineage>
</organism>
<accession>A0A8X6WYQ0</accession>